<name>A0A2A5SX05_LACLC</name>
<protein>
    <submittedName>
        <fullName evidence="2">EpsR</fullName>
    </submittedName>
</protein>
<evidence type="ECO:0000259" key="1">
    <source>
        <dbReference type="PROSITE" id="PS50943"/>
    </source>
</evidence>
<dbReference type="AlphaFoldDB" id="A0A2A5SX05"/>
<dbReference type="GO" id="GO:0003677">
    <property type="term" value="F:DNA binding"/>
    <property type="evidence" value="ECO:0007669"/>
    <property type="project" value="InterPro"/>
</dbReference>
<dbReference type="SUPFAM" id="SSF47413">
    <property type="entry name" value="lambda repressor-like DNA-binding domains"/>
    <property type="match status" value="1"/>
</dbReference>
<dbReference type="PROSITE" id="PS50943">
    <property type="entry name" value="HTH_CROC1"/>
    <property type="match status" value="1"/>
</dbReference>
<sequence length="97" mass="11478">MKDLIDKSRKSFNQIERELGYPRNTLYNYKIGKKPSADRLVEIAEYFEVSASYLTGIDDTLTNKSIRTIFEDLTTEQKKELYQICHEWICSNLDDFK</sequence>
<dbReference type="CDD" id="cd00093">
    <property type="entry name" value="HTH_XRE"/>
    <property type="match status" value="1"/>
</dbReference>
<comment type="caution">
    <text evidence="2">The sequence shown here is derived from an EMBL/GenBank/DDBJ whole genome shotgun (WGS) entry which is preliminary data.</text>
</comment>
<dbReference type="InterPro" id="IPR010982">
    <property type="entry name" value="Lambda_DNA-bd_dom_sf"/>
</dbReference>
<dbReference type="InterPro" id="IPR001387">
    <property type="entry name" value="Cro/C1-type_HTH"/>
</dbReference>
<proteinExistence type="predicted"/>
<dbReference type="Proteomes" id="UP000218711">
    <property type="component" value="Unassembled WGS sequence"/>
</dbReference>
<dbReference type="Pfam" id="PF01381">
    <property type="entry name" value="HTH_3"/>
    <property type="match status" value="1"/>
</dbReference>
<dbReference type="Gene3D" id="1.10.260.40">
    <property type="entry name" value="lambda repressor-like DNA-binding domains"/>
    <property type="match status" value="1"/>
</dbReference>
<reference evidence="2 3" key="1">
    <citation type="submission" date="2014-12" db="EMBL/GenBank/DDBJ databases">
        <title>Draft genome sequences of 10 type strains of Lactococcus.</title>
        <authorList>
            <person name="Sun Z."/>
            <person name="Zhong Z."/>
            <person name="Liu W."/>
            <person name="Zhang W."/>
            <person name="Zhang H."/>
        </authorList>
    </citation>
    <scope>NUCLEOTIDE SEQUENCE [LARGE SCALE GENOMIC DNA]</scope>
    <source>
        <strain evidence="2 3">DSM 21502</strain>
    </source>
</reference>
<accession>A0A2A5SX05</accession>
<organism evidence="2 3">
    <name type="scientific">Lactococcus cremoris subsp. tructae</name>
    <dbReference type="NCBI Taxonomy" id="542833"/>
    <lineage>
        <taxon>Bacteria</taxon>
        <taxon>Bacillati</taxon>
        <taxon>Bacillota</taxon>
        <taxon>Bacilli</taxon>
        <taxon>Lactobacillales</taxon>
        <taxon>Streptococcaceae</taxon>
        <taxon>Lactococcus</taxon>
    </lineage>
</organism>
<evidence type="ECO:0000313" key="3">
    <source>
        <dbReference type="Proteomes" id="UP000218711"/>
    </source>
</evidence>
<dbReference type="EMBL" id="JXKC01000001">
    <property type="protein sequence ID" value="PCS20469.1"/>
    <property type="molecule type" value="Genomic_DNA"/>
</dbReference>
<evidence type="ECO:0000313" key="2">
    <source>
        <dbReference type="EMBL" id="PCS20469.1"/>
    </source>
</evidence>
<gene>
    <name evidence="2" type="ORF">RU92_GL000117</name>
</gene>
<feature type="domain" description="HTH cro/C1-type" evidence="1">
    <location>
        <begin position="17"/>
        <end position="54"/>
    </location>
</feature>